<dbReference type="Gramene" id="rna23957">
    <property type="protein sequence ID" value="RHN61486.1"/>
    <property type="gene ID" value="gene23957"/>
</dbReference>
<evidence type="ECO:0000313" key="1">
    <source>
        <dbReference type="EMBL" id="RHN61486.1"/>
    </source>
</evidence>
<protein>
    <submittedName>
        <fullName evidence="1">Uncharacterized protein</fullName>
    </submittedName>
</protein>
<name>A0A396I794_MEDTR</name>
<proteinExistence type="predicted"/>
<organism evidence="1">
    <name type="scientific">Medicago truncatula</name>
    <name type="common">Barrel medic</name>
    <name type="synonym">Medicago tribuloides</name>
    <dbReference type="NCBI Taxonomy" id="3880"/>
    <lineage>
        <taxon>Eukaryota</taxon>
        <taxon>Viridiplantae</taxon>
        <taxon>Streptophyta</taxon>
        <taxon>Embryophyta</taxon>
        <taxon>Tracheophyta</taxon>
        <taxon>Spermatophyta</taxon>
        <taxon>Magnoliopsida</taxon>
        <taxon>eudicotyledons</taxon>
        <taxon>Gunneridae</taxon>
        <taxon>Pentapetalae</taxon>
        <taxon>rosids</taxon>
        <taxon>fabids</taxon>
        <taxon>Fabales</taxon>
        <taxon>Fabaceae</taxon>
        <taxon>Papilionoideae</taxon>
        <taxon>50 kb inversion clade</taxon>
        <taxon>NPAAA clade</taxon>
        <taxon>Hologalegina</taxon>
        <taxon>IRL clade</taxon>
        <taxon>Trifolieae</taxon>
        <taxon>Medicago</taxon>
    </lineage>
</organism>
<dbReference type="AlphaFoldDB" id="A0A396I794"/>
<dbReference type="Proteomes" id="UP000265566">
    <property type="component" value="Chromosome 4"/>
</dbReference>
<dbReference type="PANTHER" id="PTHR10774">
    <property type="entry name" value="EXTENDED SYNAPTOTAGMIN-RELATED"/>
    <property type="match status" value="1"/>
</dbReference>
<reference evidence="1" key="1">
    <citation type="journal article" date="2018" name="Nat. Plants">
        <title>Whole-genome landscape of Medicago truncatula symbiotic genes.</title>
        <authorList>
            <person name="Pecrix Y."/>
            <person name="Gamas P."/>
            <person name="Carrere S."/>
        </authorList>
    </citation>
    <scope>NUCLEOTIDE SEQUENCE</scope>
    <source>
        <tissue evidence="1">Leaves</tissue>
    </source>
</reference>
<dbReference type="GO" id="GO:0008289">
    <property type="term" value="F:lipid binding"/>
    <property type="evidence" value="ECO:0007669"/>
    <property type="project" value="InterPro"/>
</dbReference>
<dbReference type="EMBL" id="PSQE01000004">
    <property type="protein sequence ID" value="RHN61486.1"/>
    <property type="molecule type" value="Genomic_DNA"/>
</dbReference>
<gene>
    <name evidence="1" type="ORF">MtrunA17_Chr4g0037181</name>
</gene>
<sequence>MGMNVVTLKEPKRFTLDLLKTMDPNDTHNEKLRGQIVVELTYKRLNEEEAVKGFDETQTIPKAPEGTPAGGGQLVVTVLEAQDVEGKYQTNPQACLIFRGEEKKTKVDWRFVKTAKNIARPIIEEPILKYKVDSVEFQTLTLRTLPPTFFNISLLQNKAKTEN</sequence>
<dbReference type="PANTHER" id="PTHR10774:SF214">
    <property type="entry name" value="CALCIUM-DEPENDENT LIPID-BINDING (CALB DOMAIN) FAMILY PROTEIN-RELATED"/>
    <property type="match status" value="1"/>
</dbReference>
<dbReference type="InterPro" id="IPR045050">
    <property type="entry name" value="Synaptotagmin_plant"/>
</dbReference>
<comment type="caution">
    <text evidence="1">The sequence shown here is derived from an EMBL/GenBank/DDBJ whole genome shotgun (WGS) entry which is preliminary data.</text>
</comment>
<accession>A0A396I794</accession>